<protein>
    <recommendedName>
        <fullName evidence="1">AMP-dependent synthetase/ligase domain-containing protein</fullName>
    </recommendedName>
</protein>
<dbReference type="EMBL" id="CP053085">
    <property type="protein sequence ID" value="QJR34443.1"/>
    <property type="molecule type" value="Genomic_DNA"/>
</dbReference>
<gene>
    <name evidence="2" type="ORF">HKW67_02340</name>
</gene>
<feature type="domain" description="AMP-dependent synthetase/ligase" evidence="1">
    <location>
        <begin position="47"/>
        <end position="233"/>
    </location>
</feature>
<dbReference type="Gene3D" id="3.40.50.12780">
    <property type="entry name" value="N-terminal domain of ligase-like"/>
    <property type="match status" value="1"/>
</dbReference>
<dbReference type="AlphaFoldDB" id="A0A6M4II14"/>
<accession>A0A6M4II14</accession>
<proteinExistence type="predicted"/>
<dbReference type="Proteomes" id="UP000500938">
    <property type="component" value="Chromosome"/>
</dbReference>
<dbReference type="KEGG" id="ggr:HKW67_02340"/>
<evidence type="ECO:0000313" key="3">
    <source>
        <dbReference type="Proteomes" id="UP000500938"/>
    </source>
</evidence>
<dbReference type="Pfam" id="PF00501">
    <property type="entry name" value="AMP-binding"/>
    <property type="match status" value="1"/>
</dbReference>
<dbReference type="InterPro" id="IPR000873">
    <property type="entry name" value="AMP-dep_synth/lig_dom"/>
</dbReference>
<sequence length="274" mass="28476">MSDPLALLPLAIAAGGGRLGPFDASQLVAAGLTLLQRSAPLVRALAGKRSAILLTDGPELLVALAASDGRGALLLRIDATPEEIAWQLADAEVGAVFTRRTLVSRLPEGLPVVLLDDAPRQAQVVVPGRTNDVDLGSHHGLELEGDTAAEGRHEECVVVYGASGRREVHTHRDLISAGRAAVRELLLTPVDHVLSLLPCSDPDALAVCVAAPLMAGARVSFLSPRSADDVLTALEPGDVSMLAGRWHTATGPRVAAYGATSAIHQLRDGQLVLA</sequence>
<organism evidence="2 3">
    <name type="scientific">Gemmatimonas groenlandica</name>
    <dbReference type="NCBI Taxonomy" id="2732249"/>
    <lineage>
        <taxon>Bacteria</taxon>
        <taxon>Pseudomonadati</taxon>
        <taxon>Gemmatimonadota</taxon>
        <taxon>Gemmatimonadia</taxon>
        <taxon>Gemmatimonadales</taxon>
        <taxon>Gemmatimonadaceae</taxon>
        <taxon>Gemmatimonas</taxon>
    </lineage>
</organism>
<dbReference type="RefSeq" id="WP_171223869.1">
    <property type="nucleotide sequence ID" value="NZ_CP053085.1"/>
</dbReference>
<evidence type="ECO:0000259" key="1">
    <source>
        <dbReference type="Pfam" id="PF00501"/>
    </source>
</evidence>
<evidence type="ECO:0000313" key="2">
    <source>
        <dbReference type="EMBL" id="QJR34443.1"/>
    </source>
</evidence>
<dbReference type="InterPro" id="IPR042099">
    <property type="entry name" value="ANL_N_sf"/>
</dbReference>
<dbReference type="SUPFAM" id="SSF56801">
    <property type="entry name" value="Acetyl-CoA synthetase-like"/>
    <property type="match status" value="1"/>
</dbReference>
<keyword evidence="3" id="KW-1185">Reference proteome</keyword>
<name>A0A6M4II14_9BACT</name>
<reference evidence="2 3" key="1">
    <citation type="submission" date="2020-05" db="EMBL/GenBank/DDBJ databases">
        <title>Complete genome sequence of Gemmatimonas greenlandica TET16.</title>
        <authorList>
            <person name="Zeng Y."/>
        </authorList>
    </citation>
    <scope>NUCLEOTIDE SEQUENCE [LARGE SCALE GENOMIC DNA]</scope>
    <source>
        <strain evidence="2 3">TET16</strain>
    </source>
</reference>